<keyword evidence="8" id="KW-1185">Reference proteome</keyword>
<dbReference type="eggNOG" id="COG1858">
    <property type="taxonomic scope" value="Bacteria"/>
</dbReference>
<dbReference type="GO" id="GO:0046872">
    <property type="term" value="F:metal ion binding"/>
    <property type="evidence" value="ECO:0007669"/>
    <property type="project" value="UniProtKB-KW"/>
</dbReference>
<evidence type="ECO:0000256" key="2">
    <source>
        <dbReference type="ARBA" id="ARBA00022729"/>
    </source>
</evidence>
<dbReference type="GO" id="GO:0020037">
    <property type="term" value="F:heme binding"/>
    <property type="evidence" value="ECO:0007669"/>
    <property type="project" value="InterPro"/>
</dbReference>
<dbReference type="InterPro" id="IPR036909">
    <property type="entry name" value="Cyt_c-like_dom_sf"/>
</dbReference>
<comment type="cofactor">
    <cofactor evidence="4">
        <name>heme</name>
        <dbReference type="ChEBI" id="CHEBI:30413"/>
    </cofactor>
    <text evidence="4">Binds 2 heme groups.</text>
</comment>
<dbReference type="OrthoDB" id="9805202at2"/>
<feature type="binding site" description="axial binding residue" evidence="5">
    <location>
        <position position="234"/>
    </location>
    <ligand>
        <name>heme c</name>
        <dbReference type="ChEBI" id="CHEBI:61717"/>
        <label>2</label>
    </ligand>
    <ligandPart>
        <name>Fe</name>
        <dbReference type="ChEBI" id="CHEBI:18248"/>
    </ligandPart>
</feature>
<accession>G0J841</accession>
<evidence type="ECO:0000313" key="8">
    <source>
        <dbReference type="Proteomes" id="UP000001635"/>
    </source>
</evidence>
<dbReference type="SUPFAM" id="SSF46626">
    <property type="entry name" value="Cytochrome c"/>
    <property type="match status" value="2"/>
</dbReference>
<dbReference type="STRING" id="880070.Cycma_4117"/>
<keyword evidence="2" id="KW-0732">Signal</keyword>
<dbReference type="InterPro" id="IPR026259">
    <property type="entry name" value="MauG/Cytc_peroxidase"/>
</dbReference>
<feature type="binding site" description="covalent" evidence="4">
    <location>
        <position position="88"/>
    </location>
    <ligand>
        <name>heme c</name>
        <dbReference type="ChEBI" id="CHEBI:61717"/>
        <label>1</label>
    </ligand>
</feature>
<evidence type="ECO:0000259" key="6">
    <source>
        <dbReference type="Pfam" id="PF03150"/>
    </source>
</evidence>
<dbReference type="KEGG" id="cmr:Cycma_4117"/>
<dbReference type="GO" id="GO:0004130">
    <property type="term" value="F:cytochrome-c peroxidase activity"/>
    <property type="evidence" value="ECO:0007669"/>
    <property type="project" value="TreeGrafter"/>
</dbReference>
<reference evidence="8" key="1">
    <citation type="submission" date="2011-07" db="EMBL/GenBank/DDBJ databases">
        <title>The complete genome of Cyclobacterium marinum DSM 745.</title>
        <authorList>
            <person name="Lucas S."/>
            <person name="Han J."/>
            <person name="Lapidus A."/>
            <person name="Bruce D."/>
            <person name="Goodwin L."/>
            <person name="Pitluck S."/>
            <person name="Peters L."/>
            <person name="Kyrpides N."/>
            <person name="Mavromatis K."/>
            <person name="Ivanova N."/>
            <person name="Ovchinnikova G."/>
            <person name="Chertkov O."/>
            <person name="Detter J.C."/>
            <person name="Tapia R."/>
            <person name="Han C."/>
            <person name="Land M."/>
            <person name="Hauser L."/>
            <person name="Markowitz V."/>
            <person name="Cheng J.-F."/>
            <person name="Hugenholtz P."/>
            <person name="Woyke T."/>
            <person name="Wu D."/>
            <person name="Tindall B."/>
            <person name="Schuetze A."/>
            <person name="Brambilla E."/>
            <person name="Klenk H.-P."/>
            <person name="Eisen J.A."/>
        </authorList>
    </citation>
    <scope>NUCLEOTIDE SEQUENCE [LARGE SCALE GENOMIC DNA]</scope>
    <source>
        <strain evidence="8">ATCC 25205 / DSM 745 / LMG 13164 / NCIMB 1802</strain>
    </source>
</reference>
<feature type="binding site" description="axial binding residue" evidence="5">
    <location>
        <position position="89"/>
    </location>
    <ligand>
        <name>heme c</name>
        <dbReference type="ChEBI" id="CHEBI:61717"/>
        <label>1</label>
    </ligand>
    <ligandPart>
        <name>Fe</name>
        <dbReference type="ChEBI" id="CHEBI:18248"/>
    </ligandPart>
</feature>
<dbReference type="InterPro" id="IPR004852">
    <property type="entry name" value="Di-haem_cyt_c_peroxidsae"/>
</dbReference>
<keyword evidence="3" id="KW-0560">Oxidoreductase</keyword>
<evidence type="ECO:0000256" key="4">
    <source>
        <dbReference type="PIRSR" id="PIRSR000294-1"/>
    </source>
</evidence>
<keyword evidence="5" id="KW-0408">Iron</keyword>
<feature type="binding site" description="covalent" evidence="4">
    <location>
        <position position="233"/>
    </location>
    <ligand>
        <name>heme c</name>
        <dbReference type="ChEBI" id="CHEBI:61717"/>
        <label>2</label>
    </ligand>
</feature>
<dbReference type="PROSITE" id="PS51257">
    <property type="entry name" value="PROKAR_LIPOPROTEIN"/>
    <property type="match status" value="1"/>
</dbReference>
<dbReference type="EMBL" id="CP002955">
    <property type="protein sequence ID" value="AEL27821.1"/>
    <property type="molecule type" value="Genomic_DNA"/>
</dbReference>
<dbReference type="PIRSF" id="PIRSF000294">
    <property type="entry name" value="Cytochrome-c_peroxidase"/>
    <property type="match status" value="1"/>
</dbReference>
<keyword evidence="4" id="KW-0349">Heme</keyword>
<evidence type="ECO:0000313" key="7">
    <source>
        <dbReference type="EMBL" id="AEL27821.1"/>
    </source>
</evidence>
<dbReference type="RefSeq" id="WP_014022105.1">
    <property type="nucleotide sequence ID" value="NC_015914.1"/>
</dbReference>
<dbReference type="HOGENOM" id="CLU_034652_3_3_10"/>
<keyword evidence="5" id="KW-0479">Metal-binding</keyword>
<proteinExistence type="predicted"/>
<dbReference type="AlphaFoldDB" id="G0J841"/>
<feature type="domain" description="Di-haem cytochrome c peroxidase" evidence="6">
    <location>
        <begin position="63"/>
        <end position="210"/>
    </location>
</feature>
<dbReference type="Proteomes" id="UP000001635">
    <property type="component" value="Chromosome"/>
</dbReference>
<feature type="binding site" description="covalent" evidence="4">
    <location>
        <position position="230"/>
    </location>
    <ligand>
        <name>heme c</name>
        <dbReference type="ChEBI" id="CHEBI:61717"/>
        <label>2</label>
    </ligand>
</feature>
<gene>
    <name evidence="7" type="ordered locus">Cycma_4117</name>
</gene>
<protein>
    <submittedName>
        <fullName evidence="7">Di-heme cytochrome c peroxidase</fullName>
    </submittedName>
</protein>
<dbReference type="GO" id="GO:0030313">
    <property type="term" value="C:cell envelope"/>
    <property type="evidence" value="ECO:0007669"/>
    <property type="project" value="UniProtKB-SubCell"/>
</dbReference>
<dbReference type="Pfam" id="PF03150">
    <property type="entry name" value="CCP_MauG"/>
    <property type="match status" value="1"/>
</dbReference>
<comment type="PTM">
    <text evidence="4">Binds 2 heme groups per subunit.</text>
</comment>
<sequence>MLKFQSFQWLVILFAGGLFLASCDIIHDENPPDLPNTPTLIGLQVPGNFPAPVLMPDNPISNEGVLLGKTLFYDPGLSLDGSVSCASCHDQKLAFSDGVSLGNFGVSGKNLVRHSPTLINMAWMDQGLFWDGGSKNLESQAFGPLTHADEMGMSLDNLEFRLTLDPEYTALFLEAFEDGVTFQNVAKALAQFERTLISSNSRYDKYIRNERGGELNELELKGLTIVQEKCSSCHSGELFTDNGFHNNGMDESFLDESHELSYLGRYRITFEQKDMGAFKTPTLRNVMVSAPYMHDGRFSGIEEVLHHYSEEIKDVSTTSRKLYQNNGKVGLALSEIEKKAIIAFLHTLTDEEFLQNPDFSAF</sequence>
<keyword evidence="7" id="KW-0575">Peroxidase</keyword>
<dbReference type="GO" id="GO:0009055">
    <property type="term" value="F:electron transfer activity"/>
    <property type="evidence" value="ECO:0007669"/>
    <property type="project" value="InterPro"/>
</dbReference>
<name>G0J841_CYCMS</name>
<dbReference type="Gene3D" id="1.10.760.10">
    <property type="entry name" value="Cytochrome c-like domain"/>
    <property type="match status" value="2"/>
</dbReference>
<evidence type="ECO:0000256" key="3">
    <source>
        <dbReference type="ARBA" id="ARBA00023002"/>
    </source>
</evidence>
<dbReference type="PANTHER" id="PTHR30600:SF10">
    <property type="entry name" value="BLL6722 PROTEIN"/>
    <property type="match status" value="1"/>
</dbReference>
<evidence type="ECO:0000256" key="5">
    <source>
        <dbReference type="PIRSR" id="PIRSR000294-2"/>
    </source>
</evidence>
<comment type="subcellular location">
    <subcellularLocation>
        <location evidence="1">Cell envelope</location>
    </subcellularLocation>
</comment>
<organism evidence="7 8">
    <name type="scientific">Cyclobacterium marinum (strain ATCC 25205 / DSM 745 / LMG 13164 / NCIMB 1802)</name>
    <name type="common">Flectobacillus marinus</name>
    <dbReference type="NCBI Taxonomy" id="880070"/>
    <lineage>
        <taxon>Bacteria</taxon>
        <taxon>Pseudomonadati</taxon>
        <taxon>Bacteroidota</taxon>
        <taxon>Cytophagia</taxon>
        <taxon>Cytophagales</taxon>
        <taxon>Cyclobacteriaceae</taxon>
        <taxon>Cyclobacterium</taxon>
    </lineage>
</organism>
<dbReference type="InterPro" id="IPR051395">
    <property type="entry name" value="Cytochrome_c_Peroxidase/MauG"/>
</dbReference>
<feature type="binding site" description="covalent" evidence="4">
    <location>
        <position position="85"/>
    </location>
    <ligand>
        <name>heme c</name>
        <dbReference type="ChEBI" id="CHEBI:61717"/>
        <label>1</label>
    </ligand>
</feature>
<dbReference type="PANTHER" id="PTHR30600">
    <property type="entry name" value="CYTOCHROME C PEROXIDASE-RELATED"/>
    <property type="match status" value="1"/>
</dbReference>
<evidence type="ECO:0000256" key="1">
    <source>
        <dbReference type="ARBA" id="ARBA00004196"/>
    </source>
</evidence>